<organism evidence="1 2">
    <name type="scientific">Acinetobacter baumannii 99063</name>
    <dbReference type="NCBI Taxonomy" id="1310630"/>
    <lineage>
        <taxon>Bacteria</taxon>
        <taxon>Pseudomonadati</taxon>
        <taxon>Pseudomonadota</taxon>
        <taxon>Gammaproteobacteria</taxon>
        <taxon>Moraxellales</taxon>
        <taxon>Moraxellaceae</taxon>
        <taxon>Acinetobacter</taxon>
        <taxon>Acinetobacter calcoaceticus/baumannii complex</taxon>
    </lineage>
</organism>
<dbReference type="PATRIC" id="fig|1310630.3.peg.1034"/>
<gene>
    <name evidence="1" type="ORF">J529_1054</name>
</gene>
<evidence type="ECO:0000313" key="2">
    <source>
        <dbReference type="Proteomes" id="UP000020735"/>
    </source>
</evidence>
<accession>A0A009SFT4</accession>
<sequence length="39" mass="4604">MSFISIQQQITVFQKKSLHLQGIFNKKQQINAFLKQPSR</sequence>
<dbReference type="AlphaFoldDB" id="A0A009SFT4"/>
<dbReference type="Proteomes" id="UP000020735">
    <property type="component" value="Unassembled WGS sequence"/>
</dbReference>
<name>A0A009SFT4_ACIBA</name>
<dbReference type="EMBL" id="JEXJ01000011">
    <property type="protein sequence ID" value="EXC52626.1"/>
    <property type="molecule type" value="Genomic_DNA"/>
</dbReference>
<evidence type="ECO:0000313" key="1">
    <source>
        <dbReference type="EMBL" id="EXC52626.1"/>
    </source>
</evidence>
<protein>
    <submittedName>
        <fullName evidence="1">Uncharacterized protein</fullName>
    </submittedName>
</protein>
<proteinExistence type="predicted"/>
<comment type="caution">
    <text evidence="1">The sequence shown here is derived from an EMBL/GenBank/DDBJ whole genome shotgun (WGS) entry which is preliminary data.</text>
</comment>
<reference evidence="1 2" key="1">
    <citation type="submission" date="2014-02" db="EMBL/GenBank/DDBJ databases">
        <title>Comparative genomics and transcriptomics to identify genetic mechanisms underlying the emergence of carbapenem resistant Acinetobacter baumannii (CRAb).</title>
        <authorList>
            <person name="Harris A.D."/>
            <person name="Johnson K.J."/>
            <person name="George J."/>
            <person name="Shefchek K."/>
            <person name="Daugherty S.C."/>
            <person name="Parankush S."/>
            <person name="Sadzewicz L."/>
            <person name="Tallon L."/>
            <person name="Sengamalay N."/>
            <person name="Hazen T.H."/>
            <person name="Rasko D.A."/>
        </authorList>
    </citation>
    <scope>NUCLEOTIDE SEQUENCE [LARGE SCALE GENOMIC DNA]</scope>
    <source>
        <strain evidence="1 2">99063</strain>
    </source>
</reference>